<dbReference type="Proteomes" id="UP000198625">
    <property type="component" value="Unassembled WGS sequence"/>
</dbReference>
<dbReference type="PANTHER" id="PTHR13932:SF5">
    <property type="entry name" value="RADICAL S-ADENOSYL METHIONINE DOMAIN-CONTAINING PROTEIN 1, MITOCHONDRIAL"/>
    <property type="match status" value="1"/>
</dbReference>
<evidence type="ECO:0000256" key="9">
    <source>
        <dbReference type="RuleBase" id="RU364116"/>
    </source>
</evidence>
<dbReference type="InterPro" id="IPR004559">
    <property type="entry name" value="HemW-like"/>
</dbReference>
<dbReference type="SFLD" id="SFLDF00288">
    <property type="entry name" value="HemN-like__clustered_with_nucl"/>
    <property type="match status" value="1"/>
</dbReference>
<dbReference type="GO" id="GO:0005737">
    <property type="term" value="C:cytoplasm"/>
    <property type="evidence" value="ECO:0007669"/>
    <property type="project" value="UniProtKB-SubCell"/>
</dbReference>
<dbReference type="InterPro" id="IPR013785">
    <property type="entry name" value="Aldolase_TIM"/>
</dbReference>
<comment type="subcellular location">
    <subcellularLocation>
        <location evidence="9">Cytoplasm</location>
    </subcellularLocation>
</comment>
<keyword evidence="5 9" id="KW-0479">Metal-binding</keyword>
<evidence type="ECO:0000256" key="7">
    <source>
        <dbReference type="ARBA" id="ARBA00023014"/>
    </source>
</evidence>
<evidence type="ECO:0000313" key="11">
    <source>
        <dbReference type="EMBL" id="SDZ19623.1"/>
    </source>
</evidence>
<evidence type="ECO:0000256" key="1">
    <source>
        <dbReference type="ARBA" id="ARBA00006100"/>
    </source>
</evidence>
<evidence type="ECO:0000256" key="5">
    <source>
        <dbReference type="ARBA" id="ARBA00022723"/>
    </source>
</evidence>
<evidence type="ECO:0000256" key="2">
    <source>
        <dbReference type="ARBA" id="ARBA00017228"/>
    </source>
</evidence>
<evidence type="ECO:0000313" key="12">
    <source>
        <dbReference type="Proteomes" id="UP000198625"/>
    </source>
</evidence>
<dbReference type="Gene3D" id="3.20.20.70">
    <property type="entry name" value="Aldolase class I"/>
    <property type="match status" value="1"/>
</dbReference>
<proteinExistence type="inferred from homology"/>
<dbReference type="InterPro" id="IPR058240">
    <property type="entry name" value="rSAM_sf"/>
</dbReference>
<evidence type="ECO:0000256" key="4">
    <source>
        <dbReference type="ARBA" id="ARBA00022691"/>
    </source>
</evidence>
<name>A0A1H3R289_9FIRM</name>
<dbReference type="EMBL" id="FNQE01000024">
    <property type="protein sequence ID" value="SDZ19623.1"/>
    <property type="molecule type" value="Genomic_DNA"/>
</dbReference>
<dbReference type="SFLD" id="SFLDG01065">
    <property type="entry name" value="anaerobic_coproporphyrinogen-I"/>
    <property type="match status" value="2"/>
</dbReference>
<keyword evidence="12" id="KW-1185">Reference proteome</keyword>
<dbReference type="SUPFAM" id="SSF102114">
    <property type="entry name" value="Radical SAM enzymes"/>
    <property type="match status" value="1"/>
</dbReference>
<dbReference type="STRING" id="415015.SAMN05660462_02175"/>
<comment type="similarity">
    <text evidence="1">Belongs to the anaerobic coproporphyrinogen-III oxidase family. HemW subfamily.</text>
</comment>
<dbReference type="NCBIfam" id="TIGR00539">
    <property type="entry name" value="hemN_rel"/>
    <property type="match status" value="1"/>
</dbReference>
<dbReference type="SMART" id="SM00729">
    <property type="entry name" value="Elp3"/>
    <property type="match status" value="1"/>
</dbReference>
<reference evidence="11 12" key="1">
    <citation type="submission" date="2016-10" db="EMBL/GenBank/DDBJ databases">
        <authorList>
            <person name="de Groot N.N."/>
        </authorList>
    </citation>
    <scope>NUCLEOTIDE SEQUENCE [LARGE SCALE GENOMIC DNA]</scope>
    <source>
        <strain evidence="11 12">DSM 21650</strain>
    </source>
</reference>
<dbReference type="GO" id="GO:0004109">
    <property type="term" value="F:coproporphyrinogen oxidase activity"/>
    <property type="evidence" value="ECO:0007669"/>
    <property type="project" value="InterPro"/>
</dbReference>
<keyword evidence="8 9" id="KW-0143">Chaperone</keyword>
<dbReference type="InterPro" id="IPR006638">
    <property type="entry name" value="Elp3/MiaA/NifB-like_rSAM"/>
</dbReference>
<dbReference type="InterPro" id="IPR010723">
    <property type="entry name" value="HemN_C"/>
</dbReference>
<dbReference type="SFLD" id="SFLDS00029">
    <property type="entry name" value="Radical_SAM"/>
    <property type="match status" value="2"/>
</dbReference>
<dbReference type="PROSITE" id="PS51918">
    <property type="entry name" value="RADICAL_SAM"/>
    <property type="match status" value="1"/>
</dbReference>
<dbReference type="SFLD" id="SFLDF00562">
    <property type="entry name" value="HemN-like__clustered_with_heat"/>
    <property type="match status" value="1"/>
</dbReference>
<keyword evidence="6 9" id="KW-0408">Iron</keyword>
<evidence type="ECO:0000256" key="3">
    <source>
        <dbReference type="ARBA" id="ARBA00022617"/>
    </source>
</evidence>
<evidence type="ECO:0000256" key="8">
    <source>
        <dbReference type="ARBA" id="ARBA00023186"/>
    </source>
</evidence>
<organism evidence="11 12">
    <name type="scientific">Proteiniborus ethanoligenes</name>
    <dbReference type="NCBI Taxonomy" id="415015"/>
    <lineage>
        <taxon>Bacteria</taxon>
        <taxon>Bacillati</taxon>
        <taxon>Bacillota</taxon>
        <taxon>Clostridia</taxon>
        <taxon>Eubacteriales</taxon>
        <taxon>Proteiniborus</taxon>
    </lineage>
</organism>
<dbReference type="CDD" id="cd01335">
    <property type="entry name" value="Radical_SAM"/>
    <property type="match status" value="1"/>
</dbReference>
<dbReference type="PANTHER" id="PTHR13932">
    <property type="entry name" value="COPROPORPHYRINIGEN III OXIDASE"/>
    <property type="match status" value="1"/>
</dbReference>
<protein>
    <recommendedName>
        <fullName evidence="2 9">Heme chaperone HemW</fullName>
    </recommendedName>
</protein>
<evidence type="ECO:0000256" key="6">
    <source>
        <dbReference type="ARBA" id="ARBA00023004"/>
    </source>
</evidence>
<keyword evidence="9" id="KW-0004">4Fe-4S</keyword>
<evidence type="ECO:0000259" key="10">
    <source>
        <dbReference type="PROSITE" id="PS51918"/>
    </source>
</evidence>
<dbReference type="GO" id="GO:0006779">
    <property type="term" value="P:porphyrin-containing compound biosynthetic process"/>
    <property type="evidence" value="ECO:0007669"/>
    <property type="project" value="InterPro"/>
</dbReference>
<dbReference type="RefSeq" id="WP_091731062.1">
    <property type="nucleotide sequence ID" value="NZ_FNQE01000024.1"/>
</dbReference>
<dbReference type="OrthoDB" id="9808022at2"/>
<dbReference type="InterPro" id="IPR034505">
    <property type="entry name" value="Coproporphyrinogen-III_oxidase"/>
</dbReference>
<dbReference type="Pfam" id="PF06969">
    <property type="entry name" value="HemN_C"/>
    <property type="match status" value="1"/>
</dbReference>
<keyword evidence="3 9" id="KW-0349">Heme</keyword>
<dbReference type="Pfam" id="PF04055">
    <property type="entry name" value="Radical_SAM"/>
    <property type="match status" value="1"/>
</dbReference>
<gene>
    <name evidence="11" type="ORF">SAMN05660462_02175</name>
</gene>
<dbReference type="GO" id="GO:0051539">
    <property type="term" value="F:4 iron, 4 sulfur cluster binding"/>
    <property type="evidence" value="ECO:0007669"/>
    <property type="project" value="UniProtKB-UniRule"/>
</dbReference>
<keyword evidence="9" id="KW-0963">Cytoplasm</keyword>
<keyword evidence="7 9" id="KW-0411">Iron-sulfur</keyword>
<comment type="function">
    <text evidence="9">Probably acts as a heme chaperone, transferring heme to an unknown acceptor. Binds one molecule of heme per monomer, possibly covalently. Binds 1 [4Fe-4S] cluster. The cluster is coordinated with 3 cysteines and an exchangeable S-adenosyl-L-methionine.</text>
</comment>
<sequence>MGDIGIYVHIPFCQSKCYYCDFCSYPSILDNSEKYISYLKREIDIYEERLKDYSISTIFLGGGTPTAINGEYIYEIMGYIHKKLNTNRIKEVSIESNPKTLDDEKLNIYKNAGINRISLGVQSMNDTMLNKIGRIHTAEDFINTYRLIRKHGFDNVNFDIMFNLPGQTIHDSIKTLGIITELEPEHISYYSLKIEEDTPFYHMYMNKQIVLPDEDTEREMYHKGIELLEKKDYIHYEISNFAKKGYESRHNLIYWRAEPYIGLGLSAHSYFEKFRYGNTEDLNIYFEQLSNGQLPIEEKEFIDDNMEVAEYIILGLRLMQGVNIEDFRKRFCIDILDKYGEIIDKFIKKGLLEKKDNNIKLTKKGLDLCNLVFMEILP</sequence>
<accession>A0A1H3R289</accession>
<feature type="domain" description="Radical SAM core" evidence="10">
    <location>
        <begin position="1"/>
        <end position="237"/>
    </location>
</feature>
<dbReference type="AlphaFoldDB" id="A0A1H3R289"/>
<dbReference type="InterPro" id="IPR007197">
    <property type="entry name" value="rSAM"/>
</dbReference>
<dbReference type="GO" id="GO:0046872">
    <property type="term" value="F:metal ion binding"/>
    <property type="evidence" value="ECO:0007669"/>
    <property type="project" value="UniProtKB-UniRule"/>
</dbReference>
<keyword evidence="4 9" id="KW-0949">S-adenosyl-L-methionine</keyword>